<evidence type="ECO:0000313" key="3">
    <source>
        <dbReference type="Proteomes" id="UP001237105"/>
    </source>
</evidence>
<accession>A0ABT6T826</accession>
<reference evidence="2 3" key="1">
    <citation type="submission" date="2023-05" db="EMBL/GenBank/DDBJ databases">
        <title>Draft genome sequence of Streptomyces sp. B-S-A12 isolated from a cave soil in Thailand.</title>
        <authorList>
            <person name="Chamroensaksri N."/>
            <person name="Muangham S."/>
        </authorList>
    </citation>
    <scope>NUCLEOTIDE SEQUENCE [LARGE SCALE GENOMIC DNA]</scope>
    <source>
        <strain evidence="2 3">B-S-A12</strain>
    </source>
</reference>
<sequence>MSAAATTATRPPGAATGNAEQAGRRVEELLEHLSSEGGPAAGAAAEELVRVLMEFYGAGLARVVALLGRQEASGPQGGPLAGLLGDELVSSLLVLHDLHPEDTPARIARALHSVRGSHPAEVVGFDEHTGVLRVRTEGGSGCGCASTAGAGKQAIEDALACFAPEVTTVDLEPAASPGETPLLQISRPPTEAAGPGPASATAR</sequence>
<dbReference type="EMBL" id="JASCIS010000071">
    <property type="protein sequence ID" value="MDI3424041.1"/>
    <property type="molecule type" value="Genomic_DNA"/>
</dbReference>
<evidence type="ECO:0000256" key="1">
    <source>
        <dbReference type="SAM" id="MobiDB-lite"/>
    </source>
</evidence>
<organism evidence="2 3">
    <name type="scientific">Streptomyces luteolus</name>
    <dbReference type="NCBI Taxonomy" id="3043615"/>
    <lineage>
        <taxon>Bacteria</taxon>
        <taxon>Bacillati</taxon>
        <taxon>Actinomycetota</taxon>
        <taxon>Actinomycetes</taxon>
        <taxon>Kitasatosporales</taxon>
        <taxon>Streptomycetaceae</taxon>
        <taxon>Streptomyces</taxon>
    </lineage>
</organism>
<evidence type="ECO:0000313" key="2">
    <source>
        <dbReference type="EMBL" id="MDI3424041.1"/>
    </source>
</evidence>
<evidence type="ECO:0008006" key="4">
    <source>
        <dbReference type="Google" id="ProtNLM"/>
    </source>
</evidence>
<feature type="region of interest" description="Disordered" evidence="1">
    <location>
        <begin position="1"/>
        <end position="21"/>
    </location>
</feature>
<name>A0ABT6T826_9ACTN</name>
<protein>
    <recommendedName>
        <fullName evidence="4">NIF system FeS cluster assembly NifU C-terminal domain-containing protein</fullName>
    </recommendedName>
</protein>
<dbReference type="RefSeq" id="WP_282539867.1">
    <property type="nucleotide sequence ID" value="NZ_JASCIS010000071.1"/>
</dbReference>
<comment type="caution">
    <text evidence="2">The sequence shown here is derived from an EMBL/GenBank/DDBJ whole genome shotgun (WGS) entry which is preliminary data.</text>
</comment>
<proteinExistence type="predicted"/>
<keyword evidence="3" id="KW-1185">Reference proteome</keyword>
<feature type="compositionally biased region" description="Low complexity" evidence="1">
    <location>
        <begin position="1"/>
        <end position="19"/>
    </location>
</feature>
<feature type="region of interest" description="Disordered" evidence="1">
    <location>
        <begin position="172"/>
        <end position="203"/>
    </location>
</feature>
<dbReference type="Proteomes" id="UP001237105">
    <property type="component" value="Unassembled WGS sequence"/>
</dbReference>
<gene>
    <name evidence="2" type="ORF">QIT00_36840</name>
</gene>